<dbReference type="EMBL" id="CP051217">
    <property type="protein sequence ID" value="QJB70890.1"/>
    <property type="molecule type" value="Genomic_DNA"/>
</dbReference>
<dbReference type="CDD" id="cd01448">
    <property type="entry name" value="TST_Repeat_1"/>
    <property type="match status" value="1"/>
</dbReference>
<evidence type="ECO:0000256" key="3">
    <source>
        <dbReference type="ARBA" id="ARBA00022679"/>
    </source>
</evidence>
<dbReference type="InterPro" id="IPR036873">
    <property type="entry name" value="Rhodanese-like_dom_sf"/>
</dbReference>
<dbReference type="KEGG" id="phao:HF685_15020"/>
<dbReference type="FunFam" id="3.40.250.10:FF:000015">
    <property type="entry name" value="Sulfurtransferase"/>
    <property type="match status" value="1"/>
</dbReference>
<evidence type="ECO:0000256" key="1">
    <source>
        <dbReference type="ARBA" id="ARBA00004496"/>
    </source>
</evidence>
<dbReference type="SMART" id="SM00450">
    <property type="entry name" value="RHOD"/>
    <property type="match status" value="2"/>
</dbReference>
<keyword evidence="3 6" id="KW-0808">Transferase</keyword>
<reference evidence="9 10" key="1">
    <citation type="submission" date="2020-04" db="EMBL/GenBank/DDBJ databases">
        <title>Genome sequence for Sphingorhabdus sp. strain M1.</title>
        <authorList>
            <person name="Park S.-J."/>
        </authorList>
    </citation>
    <scope>NUCLEOTIDE SEQUENCE [LARGE SCALE GENOMIC DNA]</scope>
    <source>
        <strain evidence="9 10">JK6</strain>
    </source>
</reference>
<evidence type="ECO:0000256" key="4">
    <source>
        <dbReference type="ARBA" id="ARBA00022737"/>
    </source>
</evidence>
<protein>
    <recommendedName>
        <fullName evidence="6">Sulfurtransferase</fullName>
    </recommendedName>
</protein>
<evidence type="ECO:0000313" key="10">
    <source>
        <dbReference type="Proteomes" id="UP000501600"/>
    </source>
</evidence>
<dbReference type="Gene3D" id="3.40.250.10">
    <property type="entry name" value="Rhodanese-like domain"/>
    <property type="match status" value="2"/>
</dbReference>
<name>A0A6H2DR61_9SPHN</name>
<evidence type="ECO:0000256" key="7">
    <source>
        <dbReference type="SAM" id="MobiDB-lite"/>
    </source>
</evidence>
<feature type="region of interest" description="Disordered" evidence="7">
    <location>
        <begin position="178"/>
        <end position="199"/>
    </location>
</feature>
<dbReference type="FunFam" id="3.40.250.10:FF:000001">
    <property type="entry name" value="Sulfurtransferase"/>
    <property type="match status" value="1"/>
</dbReference>
<dbReference type="RefSeq" id="WP_168821567.1">
    <property type="nucleotide sequence ID" value="NZ_CP051217.1"/>
</dbReference>
<comment type="subcellular location">
    <subcellularLocation>
        <location evidence="1">Cytoplasm</location>
    </subcellularLocation>
</comment>
<dbReference type="PANTHER" id="PTHR11364">
    <property type="entry name" value="THIOSULFATE SULFERTANSFERASE"/>
    <property type="match status" value="1"/>
</dbReference>
<comment type="catalytic activity">
    <reaction evidence="5">
        <text>2-oxo-3-sulfanylpropanoate + [thioredoxin]-dithiol = [thioredoxin]-disulfide + hydrogen sulfide + pyruvate + H(+)</text>
        <dbReference type="Rhea" id="RHEA:21740"/>
        <dbReference type="Rhea" id="RHEA-COMP:10698"/>
        <dbReference type="Rhea" id="RHEA-COMP:10700"/>
        <dbReference type="ChEBI" id="CHEBI:15361"/>
        <dbReference type="ChEBI" id="CHEBI:15378"/>
        <dbReference type="ChEBI" id="CHEBI:29919"/>
        <dbReference type="ChEBI" id="CHEBI:29950"/>
        <dbReference type="ChEBI" id="CHEBI:50058"/>
        <dbReference type="ChEBI" id="CHEBI:57678"/>
        <dbReference type="EC" id="2.8.1.2"/>
    </reaction>
    <physiologicalReaction direction="left-to-right" evidence="5">
        <dbReference type="Rhea" id="RHEA:21741"/>
    </physiologicalReaction>
</comment>
<dbReference type="GO" id="GO:0005737">
    <property type="term" value="C:cytoplasm"/>
    <property type="evidence" value="ECO:0007669"/>
    <property type="project" value="UniProtKB-SubCell"/>
</dbReference>
<keyword evidence="2" id="KW-0963">Cytoplasm</keyword>
<gene>
    <name evidence="9" type="primary">sseA</name>
    <name evidence="9" type="ORF">HF685_15020</name>
</gene>
<dbReference type="AlphaFoldDB" id="A0A6H2DR61"/>
<dbReference type="InterPro" id="IPR045078">
    <property type="entry name" value="TST/MPST-like"/>
</dbReference>
<evidence type="ECO:0000256" key="2">
    <source>
        <dbReference type="ARBA" id="ARBA00022490"/>
    </source>
</evidence>
<evidence type="ECO:0000313" key="9">
    <source>
        <dbReference type="EMBL" id="QJB70890.1"/>
    </source>
</evidence>
<evidence type="ECO:0000256" key="6">
    <source>
        <dbReference type="RuleBase" id="RU000507"/>
    </source>
</evidence>
<dbReference type="CDD" id="cd01449">
    <property type="entry name" value="TST_Repeat_2"/>
    <property type="match status" value="1"/>
</dbReference>
<dbReference type="NCBIfam" id="NF008557">
    <property type="entry name" value="PRK11493.1"/>
    <property type="match status" value="1"/>
</dbReference>
<organism evidence="9 10">
    <name type="scientific">Parasphingorhabdus halotolerans</name>
    <dbReference type="NCBI Taxonomy" id="2725558"/>
    <lineage>
        <taxon>Bacteria</taxon>
        <taxon>Pseudomonadati</taxon>
        <taxon>Pseudomonadota</taxon>
        <taxon>Alphaproteobacteria</taxon>
        <taxon>Sphingomonadales</taxon>
        <taxon>Sphingomonadaceae</taxon>
        <taxon>Parasphingorhabdus</taxon>
    </lineage>
</organism>
<dbReference type="PROSITE" id="PS00683">
    <property type="entry name" value="RHODANESE_2"/>
    <property type="match status" value="1"/>
</dbReference>
<dbReference type="Pfam" id="PF00581">
    <property type="entry name" value="Rhodanese"/>
    <property type="match status" value="2"/>
</dbReference>
<dbReference type="InterPro" id="IPR001763">
    <property type="entry name" value="Rhodanese-like_dom"/>
</dbReference>
<evidence type="ECO:0000259" key="8">
    <source>
        <dbReference type="PROSITE" id="PS50206"/>
    </source>
</evidence>
<dbReference type="GO" id="GO:0016784">
    <property type="term" value="F:3-mercaptopyruvate sulfurtransferase activity"/>
    <property type="evidence" value="ECO:0007669"/>
    <property type="project" value="UniProtKB-EC"/>
</dbReference>
<keyword evidence="4" id="KW-0677">Repeat</keyword>
<feature type="compositionally biased region" description="Basic and acidic residues" evidence="7">
    <location>
        <begin position="178"/>
        <end position="189"/>
    </location>
</feature>
<accession>A0A6H2DR61</accession>
<evidence type="ECO:0000256" key="5">
    <source>
        <dbReference type="ARBA" id="ARBA00051793"/>
    </source>
</evidence>
<dbReference type="InterPro" id="IPR001307">
    <property type="entry name" value="Thiosulphate_STrfase_CS"/>
</dbReference>
<dbReference type="PANTHER" id="PTHR11364:SF27">
    <property type="entry name" value="SULFURTRANSFERASE"/>
    <property type="match status" value="1"/>
</dbReference>
<feature type="domain" description="Rhodanese" evidence="8">
    <location>
        <begin position="162"/>
        <end position="276"/>
    </location>
</feature>
<dbReference type="PROSITE" id="PS50206">
    <property type="entry name" value="RHODANESE_3"/>
    <property type="match status" value="2"/>
</dbReference>
<dbReference type="Proteomes" id="UP000501600">
    <property type="component" value="Chromosome"/>
</dbReference>
<proteinExistence type="predicted"/>
<feature type="domain" description="Rhodanese" evidence="8">
    <location>
        <begin position="15"/>
        <end position="132"/>
    </location>
</feature>
<dbReference type="SUPFAM" id="SSF52821">
    <property type="entry name" value="Rhodanese/Cell cycle control phosphatase"/>
    <property type="match status" value="2"/>
</dbReference>
<keyword evidence="10" id="KW-1185">Reference proteome</keyword>
<sequence>MELLVTTDWLANELGASDLRIVDATKFMADTGRNPQAEYEAGHIPGAVFMDLGELADSNSDFENMLPPAEKFASRMQSLGLGDGSRIVLYDDSPLKSAARAWWMLTIFGAHEVAILDGGIAKWKAEERPLETGKEALRHRHFTVWKDEKDIRDKAAMLANLHSKDEQVVDARPADRFSGEADEPREGMGKGHIPGSSNIPHSNFFNADGTWKSADEIKALFNDAGVDLSKPIVSTCGSGMTAAVVSFAATLAGADKVALYDGSWSEWGADSDTPKETA</sequence>
<dbReference type="GO" id="GO:0004792">
    <property type="term" value="F:thiosulfate-cyanide sulfurtransferase activity"/>
    <property type="evidence" value="ECO:0007669"/>
    <property type="project" value="InterPro"/>
</dbReference>
<keyword evidence="9" id="KW-0670">Pyruvate</keyword>